<accession>A0AAP3ZX68</accession>
<dbReference type="Proteomes" id="UP001229409">
    <property type="component" value="Unassembled WGS sequence"/>
</dbReference>
<evidence type="ECO:0000256" key="1">
    <source>
        <dbReference type="SAM" id="Phobius"/>
    </source>
</evidence>
<feature type="transmembrane region" description="Helical" evidence="1">
    <location>
        <begin position="275"/>
        <end position="297"/>
    </location>
</feature>
<keyword evidence="1" id="KW-0812">Transmembrane</keyword>
<gene>
    <name evidence="2" type="ORF">QDS18_08960</name>
</gene>
<reference evidence="2" key="1">
    <citation type="submission" date="2023-04" db="EMBL/GenBank/DDBJ databases">
        <title>Uncovering the Secrets of Slow-Growing Bacteria in Tropical Savanna Soil through Cultivation and Genomic Analysis.</title>
        <authorList>
            <person name="Goncalves O.S."/>
            <person name="Santana M.F."/>
        </authorList>
    </citation>
    <scope>NUCLEOTIDE SEQUENCE</scope>
    <source>
        <strain evidence="2">ANTI</strain>
    </source>
</reference>
<feature type="transmembrane region" description="Helical" evidence="1">
    <location>
        <begin position="6"/>
        <end position="25"/>
    </location>
</feature>
<dbReference type="PANTHER" id="PTHR41324:SF1">
    <property type="entry name" value="DUF2232 DOMAIN-CONTAINING PROTEIN"/>
    <property type="match status" value="1"/>
</dbReference>
<dbReference type="InterPro" id="IPR018710">
    <property type="entry name" value="DUF2232"/>
</dbReference>
<keyword evidence="1" id="KW-0472">Membrane</keyword>
<comment type="caution">
    <text evidence="2">The sequence shown here is derived from an EMBL/GenBank/DDBJ whole genome shotgun (WGS) entry which is preliminary data.</text>
</comment>
<protein>
    <submittedName>
        <fullName evidence="2">DUF2232 domain-containing protein</fullName>
    </submittedName>
</protein>
<dbReference type="EMBL" id="JARVWT010000003">
    <property type="protein sequence ID" value="MDH2330998.1"/>
    <property type="molecule type" value="Genomic_DNA"/>
</dbReference>
<feature type="transmembrane region" description="Helical" evidence="1">
    <location>
        <begin position="236"/>
        <end position="263"/>
    </location>
</feature>
<feature type="transmembrane region" description="Helical" evidence="1">
    <location>
        <begin position="170"/>
        <end position="193"/>
    </location>
</feature>
<evidence type="ECO:0000313" key="3">
    <source>
        <dbReference type="Proteomes" id="UP001229409"/>
    </source>
</evidence>
<organism evidence="2 3">
    <name type="scientific">Paenibacillus polymyxa</name>
    <name type="common">Bacillus polymyxa</name>
    <dbReference type="NCBI Taxonomy" id="1406"/>
    <lineage>
        <taxon>Bacteria</taxon>
        <taxon>Bacillati</taxon>
        <taxon>Bacillota</taxon>
        <taxon>Bacilli</taxon>
        <taxon>Bacillales</taxon>
        <taxon>Paenibacillaceae</taxon>
        <taxon>Paenibacillus</taxon>
    </lineage>
</organism>
<dbReference type="AlphaFoldDB" id="A0AAP3ZX68"/>
<sequence>MKTLKFRLATVAWSVIYLLLLLTLLTPLRIITVFLLIVPGAVLFSSLPFKGFLVHVIPVLLIIALLDVYSLLPAIYFLIPSIMMGRIYKKGGPAFQALMTGMGIILAELLVVLFIATYSFGFDLSQYLRDQAAISASIVQQVLSANPMFSNMNWTAEDTQKLGTMLIGKIPYVLIMTSFILAVITHALARPALSSLDVPVRKMKPAREWRLPRALIWYYLLAIVIEWIAGSSDSSWIQMVSISMLPLIHACFIIQTIGFVYFWTHSRKMSPVIALLLSLVVLVFQPLRIIGIIDLAFPLREAITRSKK</sequence>
<keyword evidence="1" id="KW-1133">Transmembrane helix</keyword>
<dbReference type="PANTHER" id="PTHR41324">
    <property type="entry name" value="MEMBRANE PROTEIN-RELATED"/>
    <property type="match status" value="1"/>
</dbReference>
<evidence type="ECO:0000313" key="2">
    <source>
        <dbReference type="EMBL" id="MDH2330998.1"/>
    </source>
</evidence>
<feature type="transmembrane region" description="Helical" evidence="1">
    <location>
        <begin position="100"/>
        <end position="120"/>
    </location>
</feature>
<feature type="transmembrane region" description="Helical" evidence="1">
    <location>
        <begin position="55"/>
        <end position="79"/>
    </location>
</feature>
<proteinExistence type="predicted"/>
<dbReference type="Pfam" id="PF09991">
    <property type="entry name" value="DUF2232"/>
    <property type="match status" value="1"/>
</dbReference>
<feature type="transmembrane region" description="Helical" evidence="1">
    <location>
        <begin position="214"/>
        <end position="230"/>
    </location>
</feature>
<name>A0AAP3ZX68_PAEPO</name>